<evidence type="ECO:0000313" key="3">
    <source>
        <dbReference type="Proteomes" id="UP000277256"/>
    </source>
</evidence>
<dbReference type="GO" id="GO:0004519">
    <property type="term" value="F:endonuclease activity"/>
    <property type="evidence" value="ECO:0007669"/>
    <property type="project" value="InterPro"/>
</dbReference>
<name>A0A426URI9_9ACTN</name>
<dbReference type="EMBL" id="RSEB01000012">
    <property type="protein sequence ID" value="RRR95564.1"/>
    <property type="molecule type" value="Genomic_DNA"/>
</dbReference>
<protein>
    <recommendedName>
        <fullName evidence="1">Bacterial EndoU nuclease domain-containing protein</fullName>
    </recommendedName>
</protein>
<dbReference type="AlphaFoldDB" id="A0A426URI9"/>
<dbReference type="Pfam" id="PF14436">
    <property type="entry name" value="EndoU_bacteria"/>
    <property type="match status" value="1"/>
</dbReference>
<gene>
    <name evidence="2" type="ORF">EIW28_23940</name>
</gene>
<evidence type="ECO:0000259" key="1">
    <source>
        <dbReference type="Pfam" id="PF14436"/>
    </source>
</evidence>
<dbReference type="OrthoDB" id="4554968at2"/>
<feature type="domain" description="Bacterial EndoU nuclease" evidence="1">
    <location>
        <begin position="31"/>
        <end position="95"/>
    </location>
</feature>
<evidence type="ECO:0000313" key="2">
    <source>
        <dbReference type="EMBL" id="RRR95564.1"/>
    </source>
</evidence>
<sequence length="104" mass="11186">MRGHISLVDQMHILWGDCDGGGGGHHAEADVSGKARFPSDWDCERILSTISEIARNPEHCEERVGGRGEVCTSTRDGVTISVVTNTDGSVRTAYPVPGPRVVTR</sequence>
<comment type="caution">
    <text evidence="2">The sequence shown here is derived from an EMBL/GenBank/DDBJ whole genome shotgun (WGS) entry which is preliminary data.</text>
</comment>
<dbReference type="Proteomes" id="UP000277256">
    <property type="component" value="Unassembled WGS sequence"/>
</dbReference>
<dbReference type="RefSeq" id="WP_125250242.1">
    <property type="nucleotide sequence ID" value="NZ_RSEB01000012.1"/>
</dbReference>
<organism evidence="2 3">
    <name type="scientific">Glycomyces terrestris</name>
    <dbReference type="NCBI Taxonomy" id="2493553"/>
    <lineage>
        <taxon>Bacteria</taxon>
        <taxon>Bacillati</taxon>
        <taxon>Actinomycetota</taxon>
        <taxon>Actinomycetes</taxon>
        <taxon>Glycomycetales</taxon>
        <taxon>Glycomycetaceae</taxon>
        <taxon>Glycomyces</taxon>
    </lineage>
</organism>
<dbReference type="InterPro" id="IPR029501">
    <property type="entry name" value="EndoU_bac"/>
</dbReference>
<proteinExistence type="predicted"/>
<reference evidence="2 3" key="1">
    <citation type="submission" date="2018-12" db="EMBL/GenBank/DDBJ databases">
        <title>Glycomyces sp. YIM 121974 draft genome.</title>
        <authorList>
            <person name="Li Q."/>
        </authorList>
    </citation>
    <scope>NUCLEOTIDE SEQUENCE [LARGE SCALE GENOMIC DNA]</scope>
    <source>
        <strain evidence="2 3">YIM 121974</strain>
    </source>
</reference>
<accession>A0A426URI9</accession>
<keyword evidence="3" id="KW-1185">Reference proteome</keyword>